<name>A0A9Q8MTY1_9LACO</name>
<keyword evidence="4" id="KW-1185">Reference proteome</keyword>
<reference evidence="3 4" key="1">
    <citation type="submission" date="2018-08" db="EMBL/GenBank/DDBJ databases">
        <title>Comparative genomics of wild bee and flower associated Lactobacillus reveals potential adaptation to the bee host.</title>
        <authorList>
            <person name="Vuong H.Q."/>
            <person name="Mcfrederick Q.S."/>
        </authorList>
    </citation>
    <scope>NUCLEOTIDE SEQUENCE</scope>
    <source>
        <strain evidence="2 4">HV_13</strain>
        <strain evidence="3">HV_63</strain>
    </source>
</reference>
<accession>A0A9Q8MTY1</accession>
<keyword evidence="1" id="KW-0472">Membrane</keyword>
<dbReference type="GeneID" id="92272640"/>
<dbReference type="EMBL" id="QUBG01000005">
    <property type="protein sequence ID" value="TPR43457.1"/>
    <property type="molecule type" value="Genomic_DNA"/>
</dbReference>
<dbReference type="Proteomes" id="UP000784700">
    <property type="component" value="Unassembled WGS sequence"/>
</dbReference>
<proteinExistence type="predicted"/>
<dbReference type="OrthoDB" id="1651016at2"/>
<keyword evidence="1" id="KW-1133">Transmembrane helix</keyword>
<keyword evidence="1" id="KW-0812">Transmembrane</keyword>
<dbReference type="Proteomes" id="UP000777560">
    <property type="component" value="Unassembled WGS sequence"/>
</dbReference>
<protein>
    <submittedName>
        <fullName evidence="3">DUF1146 domain-containing protein</fullName>
    </submittedName>
</protein>
<evidence type="ECO:0000313" key="3">
    <source>
        <dbReference type="EMBL" id="TPR43457.1"/>
    </source>
</evidence>
<dbReference type="Pfam" id="PF06612">
    <property type="entry name" value="DUF1146"/>
    <property type="match status" value="1"/>
</dbReference>
<evidence type="ECO:0000313" key="5">
    <source>
        <dbReference type="Proteomes" id="UP000784700"/>
    </source>
</evidence>
<evidence type="ECO:0000313" key="2">
    <source>
        <dbReference type="EMBL" id="TPR24313.1"/>
    </source>
</evidence>
<sequence>MQIININNIIDIVIQLFFISISFWCIKDIHLEKYVRMHENQFKVLLTLLSIMLGFSCGSFFIWIINIFYSFS</sequence>
<evidence type="ECO:0000313" key="4">
    <source>
        <dbReference type="Proteomes" id="UP000777560"/>
    </source>
</evidence>
<dbReference type="EMBL" id="QUAV01000004">
    <property type="protein sequence ID" value="TPR24313.1"/>
    <property type="molecule type" value="Genomic_DNA"/>
</dbReference>
<feature type="transmembrane region" description="Helical" evidence="1">
    <location>
        <begin position="6"/>
        <end position="26"/>
    </location>
</feature>
<feature type="transmembrane region" description="Helical" evidence="1">
    <location>
        <begin position="46"/>
        <end position="69"/>
    </location>
</feature>
<evidence type="ECO:0000256" key="1">
    <source>
        <dbReference type="SAM" id="Phobius"/>
    </source>
</evidence>
<dbReference type="AlphaFoldDB" id="A0A9Q8MTY1"/>
<comment type="caution">
    <text evidence="3">The sequence shown here is derived from an EMBL/GenBank/DDBJ whole genome shotgun (WGS) entry which is preliminary data.</text>
</comment>
<gene>
    <name evidence="2" type="ORF">DY114_06580</name>
    <name evidence="3" type="ORF">DY130_05425</name>
</gene>
<dbReference type="InterPro" id="IPR009526">
    <property type="entry name" value="DUF1146"/>
</dbReference>
<organism evidence="3 5">
    <name type="scientific">Apilactobacillus micheneri</name>
    <dbReference type="NCBI Taxonomy" id="1899430"/>
    <lineage>
        <taxon>Bacteria</taxon>
        <taxon>Bacillati</taxon>
        <taxon>Bacillota</taxon>
        <taxon>Bacilli</taxon>
        <taxon>Lactobacillales</taxon>
        <taxon>Lactobacillaceae</taxon>
        <taxon>Apilactobacillus</taxon>
    </lineage>
</organism>
<dbReference type="RefSeq" id="WP_105964863.1">
    <property type="nucleotide sequence ID" value="NZ_BAABXB010000181.1"/>
</dbReference>